<feature type="transmembrane region" description="Helical" evidence="5">
    <location>
        <begin position="63"/>
        <end position="83"/>
    </location>
</feature>
<dbReference type="Proteomes" id="UP001198701">
    <property type="component" value="Unassembled WGS sequence"/>
</dbReference>
<proteinExistence type="predicted"/>
<dbReference type="PANTHER" id="PTHR37422">
    <property type="entry name" value="TEICHURONIC ACID BIOSYNTHESIS PROTEIN TUAE"/>
    <property type="match status" value="1"/>
</dbReference>
<accession>A0ABS8J0B3</accession>
<feature type="transmembrane region" description="Helical" evidence="5">
    <location>
        <begin position="222"/>
        <end position="239"/>
    </location>
</feature>
<sequence length="426" mass="46693">MNNNSIKLADPKQAVIGVLIFLFPFLSLITPFGIGLASFTFLIAALFFLKPGLGALRRHWREVRWVVIFFAFNFFYTVACFALRDQSLGDVEKPARMLFAVSAMMLVMAVKPERKSLWWGVIGGAFVAMLLVGYQRVVLGEDRPGGLLNAITFGDIALSLGLIALAAMIDVRSVRKVFWPAIGALAGLAASTLTGTRGGWLGLVLCGLLFIQYSHVLNNRRVRAVVAFTFAFMAATYFVPETGVRERVRQGILDITTYFSGGSAFTNVGVRLELWKAAGILIEDAAVLGRGEEGYRKVLEPLVREGELDPVVLEMPHFHNEALQAMVTGGVVGFAAWFGMILAPFAFFTRAMRVKNASKQEFATALAGILLVTSYFGYGLTEVIFWSVKGAMFYALMVFLLMGFYLNAKEANASDSSRHSREGGNP</sequence>
<dbReference type="EMBL" id="JAJHPV010000022">
    <property type="protein sequence ID" value="MCC6073482.1"/>
    <property type="molecule type" value="Genomic_DNA"/>
</dbReference>
<evidence type="ECO:0000256" key="2">
    <source>
        <dbReference type="ARBA" id="ARBA00022692"/>
    </source>
</evidence>
<dbReference type="Pfam" id="PF04932">
    <property type="entry name" value="Wzy_C"/>
    <property type="match status" value="1"/>
</dbReference>
<evidence type="ECO:0000256" key="1">
    <source>
        <dbReference type="ARBA" id="ARBA00004141"/>
    </source>
</evidence>
<feature type="transmembrane region" description="Helical" evidence="5">
    <location>
        <begin position="117"/>
        <end position="134"/>
    </location>
</feature>
<feature type="transmembrane region" description="Helical" evidence="5">
    <location>
        <begin position="146"/>
        <end position="169"/>
    </location>
</feature>
<feature type="transmembrane region" description="Helical" evidence="5">
    <location>
        <begin position="360"/>
        <end position="378"/>
    </location>
</feature>
<evidence type="ECO:0000256" key="5">
    <source>
        <dbReference type="SAM" id="Phobius"/>
    </source>
</evidence>
<protein>
    <submittedName>
        <fullName evidence="7">O-antigen ligase family protein</fullName>
    </submittedName>
</protein>
<evidence type="ECO:0000256" key="4">
    <source>
        <dbReference type="ARBA" id="ARBA00023136"/>
    </source>
</evidence>
<dbReference type="InterPro" id="IPR051533">
    <property type="entry name" value="WaaL-like"/>
</dbReference>
<gene>
    <name evidence="7" type="ORF">LMJ30_21345</name>
</gene>
<evidence type="ECO:0000259" key="6">
    <source>
        <dbReference type="Pfam" id="PF04932"/>
    </source>
</evidence>
<keyword evidence="8" id="KW-1185">Reference proteome</keyword>
<feature type="domain" description="O-antigen ligase-related" evidence="6">
    <location>
        <begin position="184"/>
        <end position="338"/>
    </location>
</feature>
<keyword evidence="7" id="KW-0436">Ligase</keyword>
<feature type="transmembrane region" description="Helical" evidence="5">
    <location>
        <begin position="384"/>
        <end position="408"/>
    </location>
</feature>
<feature type="transmembrane region" description="Helical" evidence="5">
    <location>
        <begin position="181"/>
        <end position="210"/>
    </location>
</feature>
<dbReference type="PANTHER" id="PTHR37422:SF17">
    <property type="entry name" value="O-ANTIGEN LIGASE"/>
    <property type="match status" value="1"/>
</dbReference>
<comment type="subcellular location">
    <subcellularLocation>
        <location evidence="1">Membrane</location>
        <topology evidence="1">Multi-pass membrane protein</topology>
    </subcellularLocation>
</comment>
<feature type="transmembrane region" description="Helical" evidence="5">
    <location>
        <begin position="322"/>
        <end position="348"/>
    </location>
</feature>
<keyword evidence="4 5" id="KW-0472">Membrane</keyword>
<evidence type="ECO:0000256" key="3">
    <source>
        <dbReference type="ARBA" id="ARBA00022989"/>
    </source>
</evidence>
<keyword evidence="2 5" id="KW-0812">Transmembrane</keyword>
<evidence type="ECO:0000313" key="7">
    <source>
        <dbReference type="EMBL" id="MCC6073482.1"/>
    </source>
</evidence>
<name>A0ABS8J0B3_9BURK</name>
<keyword evidence="3 5" id="KW-1133">Transmembrane helix</keyword>
<dbReference type="RefSeq" id="WP_229434600.1">
    <property type="nucleotide sequence ID" value="NZ_JAJHPV010000022.1"/>
</dbReference>
<dbReference type="InterPro" id="IPR007016">
    <property type="entry name" value="O-antigen_ligase-rel_domated"/>
</dbReference>
<evidence type="ECO:0000313" key="8">
    <source>
        <dbReference type="Proteomes" id="UP001198701"/>
    </source>
</evidence>
<dbReference type="GO" id="GO:0016874">
    <property type="term" value="F:ligase activity"/>
    <property type="evidence" value="ECO:0007669"/>
    <property type="project" value="UniProtKB-KW"/>
</dbReference>
<organism evidence="7 8">
    <name type="scientific">Massilia agrisoli</name>
    <dbReference type="NCBI Taxonomy" id="2892444"/>
    <lineage>
        <taxon>Bacteria</taxon>
        <taxon>Pseudomonadati</taxon>
        <taxon>Pseudomonadota</taxon>
        <taxon>Betaproteobacteria</taxon>
        <taxon>Burkholderiales</taxon>
        <taxon>Oxalobacteraceae</taxon>
        <taxon>Telluria group</taxon>
        <taxon>Massilia</taxon>
    </lineage>
</organism>
<feature type="transmembrane region" description="Helical" evidence="5">
    <location>
        <begin position="15"/>
        <end position="48"/>
    </location>
</feature>
<reference evidence="7 8" key="1">
    <citation type="submission" date="2021-11" db="EMBL/GenBank/DDBJ databases">
        <authorList>
            <person name="Huq M.A."/>
        </authorList>
    </citation>
    <scope>NUCLEOTIDE SEQUENCE [LARGE SCALE GENOMIC DNA]</scope>
    <source>
        <strain evidence="7 8">MAHUQ-52</strain>
    </source>
</reference>
<comment type="caution">
    <text evidence="7">The sequence shown here is derived from an EMBL/GenBank/DDBJ whole genome shotgun (WGS) entry which is preliminary data.</text>
</comment>